<dbReference type="Gene3D" id="1.20.120.1630">
    <property type="match status" value="1"/>
</dbReference>
<dbReference type="Proteomes" id="UP000192934">
    <property type="component" value="Chromosome I"/>
</dbReference>
<dbReference type="GO" id="GO:0016020">
    <property type="term" value="C:membrane"/>
    <property type="evidence" value="ECO:0007669"/>
    <property type="project" value="UniProtKB-SubCell"/>
</dbReference>
<dbReference type="AlphaFoldDB" id="A0A1X7FZV2"/>
<reference evidence="7" key="1">
    <citation type="submission" date="2017-04" db="EMBL/GenBank/DDBJ databases">
        <authorList>
            <person name="Varghese N."/>
            <person name="Submissions S."/>
        </authorList>
    </citation>
    <scope>NUCLEOTIDE SEQUENCE [LARGE SCALE GENOMIC DNA]</scope>
    <source>
        <strain evidence="7">Dd16</strain>
    </source>
</reference>
<evidence type="ECO:0000313" key="6">
    <source>
        <dbReference type="EMBL" id="SMF61621.1"/>
    </source>
</evidence>
<dbReference type="GO" id="GO:0032259">
    <property type="term" value="P:methylation"/>
    <property type="evidence" value="ECO:0007669"/>
    <property type="project" value="UniProtKB-KW"/>
</dbReference>
<gene>
    <name evidence="6" type="ORF">SAMN06295910_0613</name>
</gene>
<dbReference type="InterPro" id="IPR007269">
    <property type="entry name" value="ICMT_MeTrfase"/>
</dbReference>
<evidence type="ECO:0000256" key="3">
    <source>
        <dbReference type="ARBA" id="ARBA00022989"/>
    </source>
</evidence>
<dbReference type="EMBL" id="LT840185">
    <property type="protein sequence ID" value="SMF61621.1"/>
    <property type="molecule type" value="Genomic_DNA"/>
</dbReference>
<keyword evidence="6" id="KW-0808">Transferase</keyword>
<keyword evidence="7" id="KW-1185">Reference proteome</keyword>
<keyword evidence="3 5" id="KW-1133">Transmembrane helix</keyword>
<dbReference type="RefSeq" id="WP_085217465.1">
    <property type="nucleotide sequence ID" value="NZ_LT840185.1"/>
</dbReference>
<dbReference type="Pfam" id="PF04140">
    <property type="entry name" value="ICMT"/>
    <property type="match status" value="1"/>
</dbReference>
<sequence length="161" mass="17585">MAAILILSFVTLQRLGELLLAARNTRALVAQGAYEVSPGHYPLIVSVHAGWLGVLWWLAPGQPVSWPLIALFALLQIARLWVIATLGPRWTTRIIILPGAPLITGGPYRFMRHPNYAVVVAEIALLPLAFGLETVAVVFTFLNAFALTLRLRAEDKALRAG</sequence>
<evidence type="ECO:0000256" key="5">
    <source>
        <dbReference type="SAM" id="Phobius"/>
    </source>
</evidence>
<feature type="transmembrane region" description="Helical" evidence="5">
    <location>
        <begin position="116"/>
        <end position="149"/>
    </location>
</feature>
<dbReference type="STRING" id="941907.SAMN06295910_0613"/>
<proteinExistence type="predicted"/>
<keyword evidence="4 5" id="KW-0472">Membrane</keyword>
<dbReference type="GO" id="GO:0004671">
    <property type="term" value="F:protein C-terminal S-isoprenylcysteine carboxyl O-methyltransferase activity"/>
    <property type="evidence" value="ECO:0007669"/>
    <property type="project" value="InterPro"/>
</dbReference>
<protein>
    <submittedName>
        <fullName evidence="6">Methyltransferase</fullName>
    </submittedName>
</protein>
<keyword evidence="6" id="KW-0489">Methyltransferase</keyword>
<feature type="transmembrane region" description="Helical" evidence="5">
    <location>
        <begin position="66"/>
        <end position="84"/>
    </location>
</feature>
<dbReference type="OrthoDB" id="7203053at2"/>
<comment type="subcellular location">
    <subcellularLocation>
        <location evidence="1">Membrane</location>
        <topology evidence="1">Multi-pass membrane protein</topology>
    </subcellularLocation>
</comment>
<evidence type="ECO:0000256" key="1">
    <source>
        <dbReference type="ARBA" id="ARBA00004141"/>
    </source>
</evidence>
<evidence type="ECO:0000313" key="7">
    <source>
        <dbReference type="Proteomes" id="UP000192934"/>
    </source>
</evidence>
<evidence type="ECO:0000256" key="2">
    <source>
        <dbReference type="ARBA" id="ARBA00022692"/>
    </source>
</evidence>
<organism evidence="6 7">
    <name type="scientific">Allosphingosinicella indica</name>
    <dbReference type="NCBI Taxonomy" id="941907"/>
    <lineage>
        <taxon>Bacteria</taxon>
        <taxon>Pseudomonadati</taxon>
        <taxon>Pseudomonadota</taxon>
        <taxon>Alphaproteobacteria</taxon>
        <taxon>Sphingomonadales</taxon>
        <taxon>Sphingomonadaceae</taxon>
        <taxon>Allosphingosinicella</taxon>
    </lineage>
</organism>
<name>A0A1X7FZV2_9SPHN</name>
<accession>A0A1X7FZV2</accession>
<keyword evidence="2 5" id="KW-0812">Transmembrane</keyword>
<evidence type="ECO:0000256" key="4">
    <source>
        <dbReference type="ARBA" id="ARBA00023136"/>
    </source>
</evidence>